<dbReference type="GO" id="GO:0003700">
    <property type="term" value="F:DNA-binding transcription factor activity"/>
    <property type="evidence" value="ECO:0007669"/>
    <property type="project" value="TreeGrafter"/>
</dbReference>
<gene>
    <name evidence="5" type="ORF">QJ036_09760</name>
</gene>
<proteinExistence type="predicted"/>
<dbReference type="InterPro" id="IPR028082">
    <property type="entry name" value="Peripla_BP_I"/>
</dbReference>
<accession>A0AAP4BB34</accession>
<evidence type="ECO:0000256" key="1">
    <source>
        <dbReference type="ARBA" id="ARBA00023015"/>
    </source>
</evidence>
<dbReference type="InterPro" id="IPR000843">
    <property type="entry name" value="HTH_LacI"/>
</dbReference>
<dbReference type="EMBL" id="JASGBQ010000018">
    <property type="protein sequence ID" value="MDI9242750.1"/>
    <property type="molecule type" value="Genomic_DNA"/>
</dbReference>
<dbReference type="CDD" id="cd01392">
    <property type="entry name" value="HTH_LacI"/>
    <property type="match status" value="1"/>
</dbReference>
<dbReference type="PANTHER" id="PTHR30146">
    <property type="entry name" value="LACI-RELATED TRANSCRIPTIONAL REPRESSOR"/>
    <property type="match status" value="1"/>
</dbReference>
<sequence length="331" mass="36854">MATLKDVADKAGVSSAAASRILNNDPSLSVSPETRQKVLEAARLLSYRKKLKAGMKSAYTMGILQWFSSLQELEDNYYLSIRQGIEEFCSSNCLNVIRTFKNDLNCMESLSQADGLICIGKFTEDEVFRFKKLTDSLLLIDMASHDPETSSITLDFNQAVTDALDHLYQLGHRDIGYLGGLEYLADGTLFPDSRKKTFIDYCESHDIRYVPYLREEQFSSEAGYRMMLELISSGKLPTAVFAASDPIALGALKALREEGLRVPDDISLIGFDDISLCQMTSPPLTTVHAPAYEMGQYGAGIVYHLLREPSGTALHIKMPCRLVIRDSCQKK</sequence>
<keyword evidence="1" id="KW-0805">Transcription regulation</keyword>
<keyword evidence="6" id="KW-1185">Reference proteome</keyword>
<name>A0AAP4BB34_9FIRM</name>
<dbReference type="Pfam" id="PF13377">
    <property type="entry name" value="Peripla_BP_3"/>
    <property type="match status" value="1"/>
</dbReference>
<dbReference type="Pfam" id="PF00356">
    <property type="entry name" value="LacI"/>
    <property type="match status" value="1"/>
</dbReference>
<dbReference type="AlphaFoldDB" id="A0AAP4BB34"/>
<evidence type="ECO:0000313" key="5">
    <source>
        <dbReference type="EMBL" id="MDI9242750.1"/>
    </source>
</evidence>
<organism evidence="5 6">
    <name type="scientific">Fusibacillus kribbianus</name>
    <dbReference type="NCBI Taxonomy" id="3044208"/>
    <lineage>
        <taxon>Bacteria</taxon>
        <taxon>Bacillati</taxon>
        <taxon>Bacillota</taxon>
        <taxon>Clostridia</taxon>
        <taxon>Lachnospirales</taxon>
        <taxon>Lachnospiraceae</taxon>
        <taxon>Fusibacillus</taxon>
    </lineage>
</organism>
<dbReference type="SMART" id="SM00354">
    <property type="entry name" value="HTH_LACI"/>
    <property type="match status" value="1"/>
</dbReference>
<evidence type="ECO:0000259" key="4">
    <source>
        <dbReference type="PROSITE" id="PS50932"/>
    </source>
</evidence>
<protein>
    <submittedName>
        <fullName evidence="5">LacI family DNA-binding transcriptional regulator</fullName>
    </submittedName>
</protein>
<keyword evidence="3" id="KW-0804">Transcription</keyword>
<evidence type="ECO:0000256" key="2">
    <source>
        <dbReference type="ARBA" id="ARBA00023125"/>
    </source>
</evidence>
<reference evidence="5 6" key="1">
    <citation type="submission" date="2023-05" db="EMBL/GenBank/DDBJ databases">
        <title>[ruminococcus] sp. nov., isolated from a pig farm feces dump.</title>
        <authorList>
            <person name="Chang Y.-H."/>
        </authorList>
    </citation>
    <scope>NUCLEOTIDE SEQUENCE [LARGE SCALE GENOMIC DNA]</scope>
    <source>
        <strain evidence="5 6">YH-rum2234</strain>
    </source>
</reference>
<dbReference type="Proteomes" id="UP001300383">
    <property type="component" value="Unassembled WGS sequence"/>
</dbReference>
<comment type="caution">
    <text evidence="5">The sequence shown here is derived from an EMBL/GenBank/DDBJ whole genome shotgun (WGS) entry which is preliminary data.</text>
</comment>
<dbReference type="GO" id="GO:0000976">
    <property type="term" value="F:transcription cis-regulatory region binding"/>
    <property type="evidence" value="ECO:0007669"/>
    <property type="project" value="TreeGrafter"/>
</dbReference>
<dbReference type="InterPro" id="IPR046335">
    <property type="entry name" value="LacI/GalR-like_sensor"/>
</dbReference>
<dbReference type="Gene3D" id="1.10.260.40">
    <property type="entry name" value="lambda repressor-like DNA-binding domains"/>
    <property type="match status" value="1"/>
</dbReference>
<evidence type="ECO:0000256" key="3">
    <source>
        <dbReference type="ARBA" id="ARBA00023163"/>
    </source>
</evidence>
<dbReference type="Gene3D" id="3.40.50.2300">
    <property type="match status" value="2"/>
</dbReference>
<dbReference type="PROSITE" id="PS00356">
    <property type="entry name" value="HTH_LACI_1"/>
    <property type="match status" value="1"/>
</dbReference>
<dbReference type="CDD" id="cd01544">
    <property type="entry name" value="PBP1_GalR"/>
    <property type="match status" value="1"/>
</dbReference>
<dbReference type="SUPFAM" id="SSF47413">
    <property type="entry name" value="lambda repressor-like DNA-binding domains"/>
    <property type="match status" value="1"/>
</dbReference>
<keyword evidence="2 5" id="KW-0238">DNA-binding</keyword>
<dbReference type="InterPro" id="IPR010982">
    <property type="entry name" value="Lambda_DNA-bd_dom_sf"/>
</dbReference>
<dbReference type="PROSITE" id="PS50932">
    <property type="entry name" value="HTH_LACI_2"/>
    <property type="match status" value="1"/>
</dbReference>
<dbReference type="RefSeq" id="WP_283231193.1">
    <property type="nucleotide sequence ID" value="NZ_JASGBQ010000018.1"/>
</dbReference>
<dbReference type="SUPFAM" id="SSF53822">
    <property type="entry name" value="Periplasmic binding protein-like I"/>
    <property type="match status" value="1"/>
</dbReference>
<feature type="domain" description="HTH lacI-type" evidence="4">
    <location>
        <begin position="2"/>
        <end position="58"/>
    </location>
</feature>
<evidence type="ECO:0000313" key="6">
    <source>
        <dbReference type="Proteomes" id="UP001300383"/>
    </source>
</evidence>
<dbReference type="PANTHER" id="PTHR30146:SF149">
    <property type="entry name" value="HTH-TYPE TRANSCRIPTIONAL REGULATOR EBGR"/>
    <property type="match status" value="1"/>
</dbReference>